<dbReference type="SUPFAM" id="SSF55846">
    <property type="entry name" value="N-acetylmuramoyl-L-alanine amidase-like"/>
    <property type="match status" value="1"/>
</dbReference>
<comment type="caution">
    <text evidence="7">The sequence shown here is derived from an EMBL/GenBank/DDBJ whole genome shotgun (WGS) entry which is preliminary data.</text>
</comment>
<dbReference type="Gene3D" id="1.10.530.10">
    <property type="match status" value="1"/>
</dbReference>
<dbReference type="GO" id="GO:0009254">
    <property type="term" value="P:peptidoglycan turnover"/>
    <property type="evidence" value="ECO:0007669"/>
    <property type="project" value="TreeGrafter"/>
</dbReference>
<dbReference type="OrthoDB" id="66275at2"/>
<name>A0A4Y3R5I1_STRCI</name>
<comment type="catalytic activity">
    <reaction evidence="1">
        <text>Hydrolyzes the link between N-acetylmuramoyl residues and L-amino acid residues in certain cell-wall glycopeptides.</text>
        <dbReference type="EC" id="3.5.1.28"/>
    </reaction>
</comment>
<evidence type="ECO:0000256" key="5">
    <source>
        <dbReference type="SAM" id="SignalP"/>
    </source>
</evidence>
<dbReference type="InterPro" id="IPR023346">
    <property type="entry name" value="Lysozyme-like_dom_sf"/>
</dbReference>
<feature type="signal peptide" evidence="5">
    <location>
        <begin position="1"/>
        <end position="40"/>
    </location>
</feature>
<organism evidence="7 8">
    <name type="scientific">Streptomyces cacaoi</name>
    <dbReference type="NCBI Taxonomy" id="1898"/>
    <lineage>
        <taxon>Bacteria</taxon>
        <taxon>Bacillati</taxon>
        <taxon>Actinomycetota</taxon>
        <taxon>Actinomycetes</taxon>
        <taxon>Kitasatosporales</taxon>
        <taxon>Streptomycetaceae</taxon>
        <taxon>Streptomyces</taxon>
    </lineage>
</organism>
<dbReference type="CDD" id="cd06583">
    <property type="entry name" value="PGRP"/>
    <property type="match status" value="1"/>
</dbReference>
<evidence type="ECO:0000256" key="3">
    <source>
        <dbReference type="ARBA" id="ARBA00022801"/>
    </source>
</evidence>
<evidence type="ECO:0000259" key="6">
    <source>
        <dbReference type="SMART" id="SM00644"/>
    </source>
</evidence>
<evidence type="ECO:0000256" key="4">
    <source>
        <dbReference type="ARBA" id="ARBA00023316"/>
    </source>
</evidence>
<dbReference type="EMBL" id="BJMM01000038">
    <property type="protein sequence ID" value="GEB52852.1"/>
    <property type="molecule type" value="Genomic_DNA"/>
</dbReference>
<evidence type="ECO:0000256" key="1">
    <source>
        <dbReference type="ARBA" id="ARBA00001561"/>
    </source>
</evidence>
<dbReference type="InterPro" id="IPR002502">
    <property type="entry name" value="Amidase_domain"/>
</dbReference>
<dbReference type="InterPro" id="IPR051206">
    <property type="entry name" value="NAMLAA_amidase_2"/>
</dbReference>
<dbReference type="GO" id="GO:0009253">
    <property type="term" value="P:peptidoglycan catabolic process"/>
    <property type="evidence" value="ECO:0007669"/>
    <property type="project" value="InterPro"/>
</dbReference>
<dbReference type="GO" id="GO:0071555">
    <property type="term" value="P:cell wall organization"/>
    <property type="evidence" value="ECO:0007669"/>
    <property type="project" value="UniProtKB-KW"/>
</dbReference>
<dbReference type="SMART" id="SM00644">
    <property type="entry name" value="Ami_2"/>
    <property type="match status" value="1"/>
</dbReference>
<dbReference type="EC" id="3.5.1.28" evidence="2"/>
<dbReference type="SUPFAM" id="SSF53955">
    <property type="entry name" value="Lysozyme-like"/>
    <property type="match status" value="1"/>
</dbReference>
<dbReference type="Proteomes" id="UP000319210">
    <property type="component" value="Unassembled WGS sequence"/>
</dbReference>
<protein>
    <recommendedName>
        <fullName evidence="2">N-acetylmuramoyl-L-alanine amidase</fullName>
        <ecNumber evidence="2">3.5.1.28</ecNumber>
    </recommendedName>
</protein>
<dbReference type="GO" id="GO:0008745">
    <property type="term" value="F:N-acetylmuramoyl-L-alanine amidase activity"/>
    <property type="evidence" value="ECO:0007669"/>
    <property type="project" value="UniProtKB-EC"/>
</dbReference>
<keyword evidence="5" id="KW-0732">Signal</keyword>
<keyword evidence="8" id="KW-1185">Reference proteome</keyword>
<dbReference type="Pfam" id="PF01510">
    <property type="entry name" value="Amidase_2"/>
    <property type="match status" value="1"/>
</dbReference>
<sequence length="376" mass="39872">MSDRTGPRTRIPRTATTATAAATVLAATAALLVTAAGADATPEQPDRTGTRSLNASLASAADAYDVPRDVLAAVGYGETHFDGHAGKPSQANGYGVMHLVSNPSRHTLEQAARLTGESVARLRRNTDANIHGGAAVLRAHADKLGLDAGDRDDLGAWYPAVARYSGARGGTARLYADTVYRFLKKGLRATTPDGERVAVSAHGSLRPDRSGVSAAGLGTKSEDFPDAKWVPADGNNFSAGRAEKLDKIVIHVTQGSYAGSISWFQNPEAQVSAHYVVRSSDGEVTQMVRDADTAYHARSANASSLGIEHEGYIDDPSWFTDAMYRSSAALTRHLADAHGIPKDREHIIGHSEAPGNDHTDPGPHWDWDTYMALVKG</sequence>
<evidence type="ECO:0000313" key="8">
    <source>
        <dbReference type="Proteomes" id="UP000319210"/>
    </source>
</evidence>
<proteinExistence type="predicted"/>
<accession>A0A4Y3R5I1</accession>
<dbReference type="Gene3D" id="3.40.80.10">
    <property type="entry name" value="Peptidoglycan recognition protein-like"/>
    <property type="match status" value="1"/>
</dbReference>
<feature type="chain" id="PRO_5021359760" description="N-acetylmuramoyl-L-alanine amidase" evidence="5">
    <location>
        <begin position="41"/>
        <end position="376"/>
    </location>
</feature>
<gene>
    <name evidence="7" type="ORF">SCA03_54030</name>
</gene>
<evidence type="ECO:0000256" key="2">
    <source>
        <dbReference type="ARBA" id="ARBA00011901"/>
    </source>
</evidence>
<dbReference type="FunFam" id="3.40.80.10:FF:000006">
    <property type="entry name" value="N-acetylmuramoyl-L-alanine amidase"/>
    <property type="match status" value="1"/>
</dbReference>
<dbReference type="AlphaFoldDB" id="A0A4Y3R5I1"/>
<dbReference type="InterPro" id="IPR036505">
    <property type="entry name" value="Amidase/PGRP_sf"/>
</dbReference>
<reference evidence="7 8" key="1">
    <citation type="submission" date="2019-06" db="EMBL/GenBank/DDBJ databases">
        <title>Whole genome shotgun sequence of Streptomyces cacaoi subsp. cacaoi NBRC 12748.</title>
        <authorList>
            <person name="Hosoyama A."/>
            <person name="Uohara A."/>
            <person name="Ohji S."/>
            <person name="Ichikawa N."/>
        </authorList>
    </citation>
    <scope>NUCLEOTIDE SEQUENCE [LARGE SCALE GENOMIC DNA]</scope>
    <source>
        <strain evidence="7 8">NBRC 12748</strain>
    </source>
</reference>
<dbReference type="PANTHER" id="PTHR30417:SF1">
    <property type="entry name" value="N-ACETYLMURAMOYL-L-ALANINE AMIDASE AMID"/>
    <property type="match status" value="1"/>
</dbReference>
<keyword evidence="3" id="KW-0378">Hydrolase</keyword>
<keyword evidence="4" id="KW-0961">Cell wall biogenesis/degradation</keyword>
<feature type="domain" description="N-acetylmuramoyl-L-alanine amidase" evidence="6">
    <location>
        <begin position="234"/>
        <end position="362"/>
    </location>
</feature>
<dbReference type="PANTHER" id="PTHR30417">
    <property type="entry name" value="N-ACETYLMURAMOYL-L-ALANINE AMIDASE AMID"/>
    <property type="match status" value="1"/>
</dbReference>
<evidence type="ECO:0000313" key="7">
    <source>
        <dbReference type="EMBL" id="GEB52852.1"/>
    </source>
</evidence>